<dbReference type="Proteomes" id="UP000663828">
    <property type="component" value="Unassembled WGS sequence"/>
</dbReference>
<comment type="caution">
    <text evidence="1">The sequence shown here is derived from an EMBL/GenBank/DDBJ whole genome shotgun (WGS) entry which is preliminary data.</text>
</comment>
<proteinExistence type="predicted"/>
<organism evidence="1 3">
    <name type="scientific">Adineta ricciae</name>
    <name type="common">Rotifer</name>
    <dbReference type="NCBI Taxonomy" id="249248"/>
    <lineage>
        <taxon>Eukaryota</taxon>
        <taxon>Metazoa</taxon>
        <taxon>Spiralia</taxon>
        <taxon>Gnathifera</taxon>
        <taxon>Rotifera</taxon>
        <taxon>Eurotatoria</taxon>
        <taxon>Bdelloidea</taxon>
        <taxon>Adinetida</taxon>
        <taxon>Adinetidae</taxon>
        <taxon>Adineta</taxon>
    </lineage>
</organism>
<gene>
    <name evidence="2" type="ORF">EDS130_LOCUS12490</name>
    <name evidence="1" type="ORF">XAT740_LOCUS10812</name>
</gene>
<evidence type="ECO:0000313" key="2">
    <source>
        <dbReference type="EMBL" id="CAF0953974.1"/>
    </source>
</evidence>
<dbReference type="OrthoDB" id="10046196at2759"/>
<evidence type="ECO:0000313" key="1">
    <source>
        <dbReference type="EMBL" id="CAF0953812.1"/>
    </source>
</evidence>
<protein>
    <submittedName>
        <fullName evidence="1">Uncharacterized protein</fullName>
    </submittedName>
</protein>
<reference evidence="1" key="1">
    <citation type="submission" date="2021-02" db="EMBL/GenBank/DDBJ databases">
        <authorList>
            <person name="Nowell W R."/>
        </authorList>
    </citation>
    <scope>NUCLEOTIDE SEQUENCE</scope>
</reference>
<sequence>MGAGGMYPTYPYSNYPMGHPRPYYNYNVYPSSGSIPHPGYLPNIRMNYGRGFPRPYAPMNYTSTVARFPPGTFHQHFGNGGFINQPYGAFGGIQSAPPSATMDGNIHMHHSREYRPHFDEQ</sequence>
<name>A0A814DJI4_ADIRI</name>
<dbReference type="Proteomes" id="UP000663852">
    <property type="component" value="Unassembled WGS sequence"/>
</dbReference>
<dbReference type="EMBL" id="CAJNOJ010000047">
    <property type="protein sequence ID" value="CAF0953974.1"/>
    <property type="molecule type" value="Genomic_DNA"/>
</dbReference>
<keyword evidence="3" id="KW-1185">Reference proteome</keyword>
<evidence type="ECO:0000313" key="3">
    <source>
        <dbReference type="Proteomes" id="UP000663828"/>
    </source>
</evidence>
<accession>A0A814DJI4</accession>
<dbReference type="EMBL" id="CAJNOR010000582">
    <property type="protein sequence ID" value="CAF0953812.1"/>
    <property type="molecule type" value="Genomic_DNA"/>
</dbReference>
<dbReference type="AlphaFoldDB" id="A0A814DJI4"/>